<dbReference type="GO" id="GO:0046982">
    <property type="term" value="F:protein heterodimerization activity"/>
    <property type="evidence" value="ECO:0007669"/>
    <property type="project" value="InterPro"/>
</dbReference>
<feature type="compositionally biased region" description="Basic residues" evidence="11">
    <location>
        <begin position="36"/>
        <end position="48"/>
    </location>
</feature>
<feature type="domain" description="Core Histone H2A/H2B/H3" evidence="12">
    <location>
        <begin position="55"/>
        <end position="140"/>
    </location>
</feature>
<dbReference type="STRING" id="1016849.A0A0D1YBW5"/>
<feature type="compositionally biased region" description="Polar residues" evidence="11">
    <location>
        <begin position="1"/>
        <end position="10"/>
    </location>
</feature>
<evidence type="ECO:0000259" key="12">
    <source>
        <dbReference type="Pfam" id="PF00125"/>
    </source>
</evidence>
<dbReference type="HOGENOM" id="CLU_078295_4_0_1"/>
<comment type="function">
    <text evidence="1">Core component of nucleosome. Nucleosomes wrap and compact DNA into chromatin, limiting DNA accessibility to the cellular machineries which require DNA as a template. Histones thereby play a central role in transcription regulation, DNA repair, DNA replication and chromosomal stability. DNA accessibility is regulated via a complex set of post-translational modifications of histones, also called histone code, and nucleosome remodeling.</text>
</comment>
<dbReference type="SMART" id="SM00428">
    <property type="entry name" value="H3"/>
    <property type="match status" value="1"/>
</dbReference>
<proteinExistence type="inferred from homology"/>
<name>A0A0D1YBW5_9EURO</name>
<dbReference type="GO" id="GO:0000786">
    <property type="term" value="C:nucleosome"/>
    <property type="evidence" value="ECO:0007669"/>
    <property type="project" value="UniProtKB-KW"/>
</dbReference>
<keyword evidence="9" id="KW-0539">Nucleus</keyword>
<sequence length="151" mass="17033">MARTQATAKKSTPGRPPKHGLKAKVARKAPTSASRTKAKWPARTKKSGANRYKRDTVALREIRRYQMHAGLLIGKKPFHRLVREISQDYKSDLRFQTSAMGALQESAEAYIVSMFEDTNLCAIHAKRDKIKAVDMQRALNLRRPVEGESSI</sequence>
<comment type="subcellular location">
    <subcellularLocation>
        <location evidence="3">Chromosome</location>
    </subcellularLocation>
    <subcellularLocation>
        <location evidence="2">Nucleus</location>
    </subcellularLocation>
</comment>
<dbReference type="PROSITE" id="PS00959">
    <property type="entry name" value="HISTONE_H3_2"/>
    <property type="match status" value="1"/>
</dbReference>
<dbReference type="InterPro" id="IPR000164">
    <property type="entry name" value="Histone_H3/CENP-A"/>
</dbReference>
<comment type="similarity">
    <text evidence="4">Belongs to the histone H3 family.</text>
</comment>
<evidence type="ECO:0000256" key="8">
    <source>
        <dbReference type="ARBA" id="ARBA00023125"/>
    </source>
</evidence>
<dbReference type="OrthoDB" id="842664at2759"/>
<dbReference type="GO" id="GO:0003677">
    <property type="term" value="F:DNA binding"/>
    <property type="evidence" value="ECO:0007669"/>
    <property type="project" value="UniProtKB-KW"/>
</dbReference>
<organism evidence="13 14">
    <name type="scientific">Exophiala sideris</name>
    <dbReference type="NCBI Taxonomy" id="1016849"/>
    <lineage>
        <taxon>Eukaryota</taxon>
        <taxon>Fungi</taxon>
        <taxon>Dikarya</taxon>
        <taxon>Ascomycota</taxon>
        <taxon>Pezizomycotina</taxon>
        <taxon>Eurotiomycetes</taxon>
        <taxon>Chaetothyriomycetidae</taxon>
        <taxon>Chaetothyriales</taxon>
        <taxon>Herpotrichiellaceae</taxon>
        <taxon>Exophiala</taxon>
    </lineage>
</organism>
<feature type="compositionally biased region" description="Basic residues" evidence="11">
    <location>
        <begin position="16"/>
        <end position="27"/>
    </location>
</feature>
<dbReference type="CDD" id="cd22911">
    <property type="entry name" value="HFD_H3"/>
    <property type="match status" value="1"/>
</dbReference>
<evidence type="ECO:0000256" key="9">
    <source>
        <dbReference type="ARBA" id="ARBA00023242"/>
    </source>
</evidence>
<evidence type="ECO:0000313" key="14">
    <source>
        <dbReference type="Proteomes" id="UP000053599"/>
    </source>
</evidence>
<evidence type="ECO:0000256" key="4">
    <source>
        <dbReference type="ARBA" id="ARBA00010343"/>
    </source>
</evidence>
<dbReference type="SUPFAM" id="SSF47113">
    <property type="entry name" value="Histone-fold"/>
    <property type="match status" value="1"/>
</dbReference>
<feature type="region of interest" description="Disordered" evidence="11">
    <location>
        <begin position="1"/>
        <end position="52"/>
    </location>
</feature>
<dbReference type="PANTHER" id="PTHR11426">
    <property type="entry name" value="HISTONE H3"/>
    <property type="match status" value="1"/>
</dbReference>
<evidence type="ECO:0000256" key="2">
    <source>
        <dbReference type="ARBA" id="ARBA00004123"/>
    </source>
</evidence>
<keyword evidence="7" id="KW-0158">Chromosome</keyword>
<dbReference type="FunFam" id="1.10.20.10:FF:000085">
    <property type="entry name" value="Histone H3.2"/>
    <property type="match status" value="1"/>
</dbReference>
<dbReference type="Proteomes" id="UP000053599">
    <property type="component" value="Unassembled WGS sequence"/>
</dbReference>
<dbReference type="GO" id="GO:0030527">
    <property type="term" value="F:structural constituent of chromatin"/>
    <property type="evidence" value="ECO:0007669"/>
    <property type="project" value="InterPro"/>
</dbReference>
<dbReference type="PRINTS" id="PR00622">
    <property type="entry name" value="HISTONEH3"/>
</dbReference>
<keyword evidence="10" id="KW-0544">Nucleosome core</keyword>
<evidence type="ECO:0000313" key="13">
    <source>
        <dbReference type="EMBL" id="KIV80462.1"/>
    </source>
</evidence>
<dbReference type="GO" id="GO:0005634">
    <property type="term" value="C:nucleus"/>
    <property type="evidence" value="ECO:0007669"/>
    <property type="project" value="UniProtKB-SubCell"/>
</dbReference>
<reference evidence="13 14" key="1">
    <citation type="submission" date="2015-01" db="EMBL/GenBank/DDBJ databases">
        <title>The Genome Sequence of Exophiala sideris CBS121828.</title>
        <authorList>
            <consortium name="The Broad Institute Genomics Platform"/>
            <person name="Cuomo C."/>
            <person name="de Hoog S."/>
            <person name="Gorbushina A."/>
            <person name="Stielow B."/>
            <person name="Teixiera M."/>
            <person name="Abouelleil A."/>
            <person name="Chapman S.B."/>
            <person name="Priest M."/>
            <person name="Young S.K."/>
            <person name="Wortman J."/>
            <person name="Nusbaum C."/>
            <person name="Birren B."/>
        </authorList>
    </citation>
    <scope>NUCLEOTIDE SEQUENCE [LARGE SCALE GENOMIC DNA]</scope>
    <source>
        <strain evidence="13 14">CBS 121828</strain>
    </source>
</reference>
<evidence type="ECO:0000256" key="5">
    <source>
        <dbReference type="ARBA" id="ARBA00011538"/>
    </source>
</evidence>
<comment type="subunit">
    <text evidence="5">The nucleosome is a histone octamer containing two molecules each of H2A, H2B, H3 and H4 assembled in one H3-H4 heterotetramer and two H2A-H2B heterodimers. The octamer wraps approximately 147 bp of DNA.</text>
</comment>
<evidence type="ECO:0000256" key="3">
    <source>
        <dbReference type="ARBA" id="ARBA00004286"/>
    </source>
</evidence>
<dbReference type="Gene3D" id="1.10.20.10">
    <property type="entry name" value="Histone, subunit A"/>
    <property type="match status" value="1"/>
</dbReference>
<protein>
    <recommendedName>
        <fullName evidence="6">Histone H3</fullName>
    </recommendedName>
</protein>
<evidence type="ECO:0000256" key="11">
    <source>
        <dbReference type="SAM" id="MobiDB-lite"/>
    </source>
</evidence>
<gene>
    <name evidence="13" type="ORF">PV11_07960</name>
</gene>
<evidence type="ECO:0000256" key="6">
    <source>
        <dbReference type="ARBA" id="ARBA00020835"/>
    </source>
</evidence>
<dbReference type="Pfam" id="PF00125">
    <property type="entry name" value="Histone"/>
    <property type="match status" value="1"/>
</dbReference>
<keyword evidence="8" id="KW-0238">DNA-binding</keyword>
<dbReference type="InterPro" id="IPR009072">
    <property type="entry name" value="Histone-fold"/>
</dbReference>
<evidence type="ECO:0000256" key="10">
    <source>
        <dbReference type="ARBA" id="ARBA00023269"/>
    </source>
</evidence>
<accession>A0A0D1YBW5</accession>
<evidence type="ECO:0000256" key="1">
    <source>
        <dbReference type="ARBA" id="ARBA00002001"/>
    </source>
</evidence>
<dbReference type="EMBL" id="KN846953">
    <property type="protein sequence ID" value="KIV80462.1"/>
    <property type="molecule type" value="Genomic_DNA"/>
</dbReference>
<dbReference type="InterPro" id="IPR007125">
    <property type="entry name" value="H2A/H2B/H3"/>
</dbReference>
<evidence type="ECO:0000256" key="7">
    <source>
        <dbReference type="ARBA" id="ARBA00022454"/>
    </source>
</evidence>
<dbReference type="AlphaFoldDB" id="A0A0D1YBW5"/>